<sequence length="586" mass="67222">MGTNFTQRLSRADSILKLVKTSYSTSPTFKQATFFGVPHNYKDIKTLGDLLEINYKYQPVKNQLRQNLISKIKNNENPFVGIIGFDDTVIPAIKRALLAGHDILFVGHIGQGKTKLAELISENLLSPIPIVEGTLTNDIPTEMPYTHLVDLLNGNSIDKMLPEFYVSKDCEELIKNNGLDTKIKWLDGKQRYRYILATPDISVKDLVGQIDVVKIIKKGIEVFDIDSYSPGYLLQARYGILCLDELPVLDPRKQVTLLSVLQEGRFTTGAYPVFFKPDVKIIATANPIDYTHSGKIIEPLADRLKSHIETHYPNTIDDETLILVQEMDMLNRDQTFLPIFMLKTITRIFQKIRNHPDINSDRGVSVRSTIHSLEAIVGEVERARSLVNNVKTIPRFSDLQCIFQSSKFELDEIEDTTENKTIFLNNIINEVIQETCLHFFNEFFKPQDLISIKNEFRNKSFIVVQNQYKRTSAQSVSTAEGTNFAKESKTGSYLYTDQLRHLPVISKTLRGVIAKIRQEQDYFVQKARQNEIDKNLQYIQFEGVWKDKEDSNEELLATSSELLFEYLRFSSPPILDKREDTFEIRE</sequence>
<dbReference type="InterPro" id="IPR002078">
    <property type="entry name" value="Sigma_54_int"/>
</dbReference>
<accession>A0A654M4B7</accession>
<feature type="domain" description="Sigma-54 factor interaction" evidence="1">
    <location>
        <begin position="229"/>
        <end position="303"/>
    </location>
</feature>
<organism evidence="2 3">
    <name type="scientific">Candidatus Nitrosocosmicus oleophilus</name>
    <dbReference type="NCBI Taxonomy" id="1353260"/>
    <lineage>
        <taxon>Archaea</taxon>
        <taxon>Nitrososphaerota</taxon>
        <taxon>Nitrososphaeria</taxon>
        <taxon>Nitrososphaerales</taxon>
        <taxon>Nitrososphaeraceae</taxon>
        <taxon>Candidatus Nitrosocosmicus</taxon>
    </lineage>
</organism>
<dbReference type="PANTHER" id="PTHR30267:SF2">
    <property type="entry name" value="PROTEIN PRKA"/>
    <property type="match status" value="1"/>
</dbReference>
<keyword evidence="3" id="KW-1185">Reference proteome</keyword>
<dbReference type="GO" id="GO:0005524">
    <property type="term" value="F:ATP binding"/>
    <property type="evidence" value="ECO:0007669"/>
    <property type="project" value="InterPro"/>
</dbReference>
<dbReference type="Gene3D" id="3.40.50.300">
    <property type="entry name" value="P-loop containing nucleotide triphosphate hydrolases"/>
    <property type="match status" value="1"/>
</dbReference>
<proteinExistence type="predicted"/>
<dbReference type="GO" id="GO:0016887">
    <property type="term" value="F:ATP hydrolysis activity"/>
    <property type="evidence" value="ECO:0007669"/>
    <property type="project" value="InterPro"/>
</dbReference>
<dbReference type="Proteomes" id="UP000058925">
    <property type="component" value="Chromosome"/>
</dbReference>
<protein>
    <submittedName>
        <fullName evidence="2">AAA domain (Dynein-related subfamily)</fullName>
    </submittedName>
</protein>
<dbReference type="EMBL" id="CP012850">
    <property type="protein sequence ID" value="ALI37329.1"/>
    <property type="molecule type" value="Genomic_DNA"/>
</dbReference>
<dbReference type="KEGG" id="taa:NMY3_03143"/>
<dbReference type="PANTHER" id="PTHR30267">
    <property type="entry name" value="PROTEIN KINASE PRKA"/>
    <property type="match status" value="1"/>
</dbReference>
<gene>
    <name evidence="2" type="ORF">NMY3_03143</name>
</gene>
<dbReference type="GO" id="GO:0004672">
    <property type="term" value="F:protein kinase activity"/>
    <property type="evidence" value="ECO:0007669"/>
    <property type="project" value="TreeGrafter"/>
</dbReference>
<reference evidence="3" key="1">
    <citation type="submission" date="2015-10" db="EMBL/GenBank/DDBJ databases">
        <title>Niche specialization of a soil ammonia-oxidizing archaeon, Candidatus Nitrosocosmicus oleophilus.</title>
        <authorList>
            <person name="Jung M.-Y."/>
            <person name="Rhee S.-K."/>
        </authorList>
    </citation>
    <scope>NUCLEOTIDE SEQUENCE [LARGE SCALE GENOMIC DNA]</scope>
    <source>
        <strain evidence="3">MY3</strain>
    </source>
</reference>
<evidence type="ECO:0000313" key="3">
    <source>
        <dbReference type="Proteomes" id="UP000058925"/>
    </source>
</evidence>
<dbReference type="AlphaFoldDB" id="A0A654M4B7"/>
<evidence type="ECO:0000313" key="2">
    <source>
        <dbReference type="EMBL" id="ALI37329.1"/>
    </source>
</evidence>
<evidence type="ECO:0000259" key="1">
    <source>
        <dbReference type="Pfam" id="PF00158"/>
    </source>
</evidence>
<dbReference type="Pfam" id="PF00158">
    <property type="entry name" value="Sigma54_activat"/>
    <property type="match status" value="1"/>
</dbReference>
<dbReference type="InterPro" id="IPR027417">
    <property type="entry name" value="P-loop_NTPase"/>
</dbReference>
<name>A0A654M4B7_9ARCH</name>
<dbReference type="SUPFAM" id="SSF52540">
    <property type="entry name" value="P-loop containing nucleoside triphosphate hydrolases"/>
    <property type="match status" value="1"/>
</dbReference>